<evidence type="ECO:0000313" key="5">
    <source>
        <dbReference type="Proteomes" id="UP000317178"/>
    </source>
</evidence>
<organism evidence="4 5">
    <name type="scientific">Polystyrenella longa</name>
    <dbReference type="NCBI Taxonomy" id="2528007"/>
    <lineage>
        <taxon>Bacteria</taxon>
        <taxon>Pseudomonadati</taxon>
        <taxon>Planctomycetota</taxon>
        <taxon>Planctomycetia</taxon>
        <taxon>Planctomycetales</taxon>
        <taxon>Planctomycetaceae</taxon>
        <taxon>Polystyrenella</taxon>
    </lineage>
</organism>
<feature type="repeat" description="TPR" evidence="3">
    <location>
        <begin position="99"/>
        <end position="132"/>
    </location>
</feature>
<dbReference type="KEGG" id="plon:Pla110_01490"/>
<dbReference type="AlphaFoldDB" id="A0A518CGU7"/>
<evidence type="ECO:0000256" key="2">
    <source>
        <dbReference type="ARBA" id="ARBA00022803"/>
    </source>
</evidence>
<feature type="repeat" description="TPR" evidence="3">
    <location>
        <begin position="355"/>
        <end position="388"/>
    </location>
</feature>
<protein>
    <submittedName>
        <fullName evidence="4">Lipoprotein NlpI</fullName>
    </submittedName>
</protein>
<dbReference type="OrthoDB" id="250076at2"/>
<dbReference type="InterPro" id="IPR019734">
    <property type="entry name" value="TPR_rpt"/>
</dbReference>
<feature type="repeat" description="TPR" evidence="3">
    <location>
        <begin position="167"/>
        <end position="200"/>
    </location>
</feature>
<name>A0A518CGU7_9PLAN</name>
<dbReference type="Proteomes" id="UP000317178">
    <property type="component" value="Chromosome"/>
</dbReference>
<evidence type="ECO:0000256" key="1">
    <source>
        <dbReference type="ARBA" id="ARBA00022737"/>
    </source>
</evidence>
<gene>
    <name evidence="4" type="ORF">Pla110_01490</name>
</gene>
<dbReference type="PROSITE" id="PS51257">
    <property type="entry name" value="PROKAR_LIPOPROTEIN"/>
    <property type="match status" value="1"/>
</dbReference>
<accession>A0A518CGU7</accession>
<sequence>MRGSTWGILFLGFSLIGCSSESSAPPEANRDSASPSNKVAEYNSERAEPGLLSLGGSDAESVNLSNQHVEEALVQIKAGRLRDGLQRMNLAIASAPGNSNAFFERGKLLDALGQASGAIADYSVAIQLNPTNAQYVNQLGYHYLKRNLLQLAKAQFNRAISLDEQYAVPFNNRALVHIAEKKFDAAVQDLDTALKLDPDYHDALSNKGFTFYQGEHYDQALAVYEEVLEKGPEKDRANIYNNRGLVYYHKRDFEKAIADFSKAIELSPNNPQYFKHRMTTYSKMENKQAEAEQDQKRTAWLTQLSQLNRQIQQSPQNSKNYLARAALFESQTGEEYTQLALTNYEQATKAEPHNVAAFISKAEFYFKKENYEQTVIDCMDALRIDPENREALSLKADAHYELEQFAEASNAYALTGRVDEQVAIAFEKYATELESNGQQAEAKIWKEKANSVDNIENIVEEGEPQTAPLLDPAMIKQE</sequence>
<keyword evidence="2 3" id="KW-0802">TPR repeat</keyword>
<dbReference type="RefSeq" id="WP_144992198.1">
    <property type="nucleotide sequence ID" value="NZ_CP036281.1"/>
</dbReference>
<reference evidence="4 5" key="1">
    <citation type="submission" date="2019-02" db="EMBL/GenBank/DDBJ databases">
        <title>Deep-cultivation of Planctomycetes and their phenomic and genomic characterization uncovers novel biology.</title>
        <authorList>
            <person name="Wiegand S."/>
            <person name="Jogler M."/>
            <person name="Boedeker C."/>
            <person name="Pinto D."/>
            <person name="Vollmers J."/>
            <person name="Rivas-Marin E."/>
            <person name="Kohn T."/>
            <person name="Peeters S.H."/>
            <person name="Heuer A."/>
            <person name="Rast P."/>
            <person name="Oberbeckmann S."/>
            <person name="Bunk B."/>
            <person name="Jeske O."/>
            <person name="Meyerdierks A."/>
            <person name="Storesund J.E."/>
            <person name="Kallscheuer N."/>
            <person name="Luecker S."/>
            <person name="Lage O.M."/>
            <person name="Pohl T."/>
            <person name="Merkel B.J."/>
            <person name="Hornburger P."/>
            <person name="Mueller R.-W."/>
            <person name="Bruemmer F."/>
            <person name="Labrenz M."/>
            <person name="Spormann A.M."/>
            <person name="Op den Camp H."/>
            <person name="Overmann J."/>
            <person name="Amann R."/>
            <person name="Jetten M.S.M."/>
            <person name="Mascher T."/>
            <person name="Medema M.H."/>
            <person name="Devos D.P."/>
            <person name="Kaster A.-K."/>
            <person name="Ovreas L."/>
            <person name="Rohde M."/>
            <person name="Galperin M.Y."/>
            <person name="Jogler C."/>
        </authorList>
    </citation>
    <scope>NUCLEOTIDE SEQUENCE [LARGE SCALE GENOMIC DNA]</scope>
    <source>
        <strain evidence="4 5">Pla110</strain>
    </source>
</reference>
<keyword evidence="1" id="KW-0677">Repeat</keyword>
<evidence type="ECO:0000313" key="4">
    <source>
        <dbReference type="EMBL" id="QDU78447.1"/>
    </source>
</evidence>
<dbReference type="SMART" id="SM00028">
    <property type="entry name" value="TPR"/>
    <property type="match status" value="7"/>
</dbReference>
<feature type="repeat" description="TPR" evidence="3">
    <location>
        <begin position="133"/>
        <end position="166"/>
    </location>
</feature>
<dbReference type="Pfam" id="PF13432">
    <property type="entry name" value="TPR_16"/>
    <property type="match status" value="1"/>
</dbReference>
<keyword evidence="4" id="KW-0449">Lipoprotein</keyword>
<dbReference type="Pfam" id="PF00515">
    <property type="entry name" value="TPR_1"/>
    <property type="match status" value="1"/>
</dbReference>
<dbReference type="InterPro" id="IPR050498">
    <property type="entry name" value="Ycf3"/>
</dbReference>
<evidence type="ECO:0000256" key="3">
    <source>
        <dbReference type="PROSITE-ProRule" id="PRU00339"/>
    </source>
</evidence>
<dbReference type="PANTHER" id="PTHR44858">
    <property type="entry name" value="TETRATRICOPEPTIDE REPEAT PROTEIN 6"/>
    <property type="match status" value="1"/>
</dbReference>
<dbReference type="InterPro" id="IPR011990">
    <property type="entry name" value="TPR-like_helical_dom_sf"/>
</dbReference>
<dbReference type="PANTHER" id="PTHR44858:SF1">
    <property type="entry name" value="UDP-N-ACETYLGLUCOSAMINE--PEPTIDE N-ACETYLGLUCOSAMINYLTRANSFERASE SPINDLY-RELATED"/>
    <property type="match status" value="1"/>
</dbReference>
<dbReference type="EMBL" id="CP036281">
    <property type="protein sequence ID" value="QDU78447.1"/>
    <property type="molecule type" value="Genomic_DNA"/>
</dbReference>
<dbReference type="Pfam" id="PF14559">
    <property type="entry name" value="TPR_19"/>
    <property type="match status" value="1"/>
</dbReference>
<feature type="repeat" description="TPR" evidence="3">
    <location>
        <begin position="201"/>
        <end position="234"/>
    </location>
</feature>
<feature type="repeat" description="TPR" evidence="3">
    <location>
        <begin position="237"/>
        <end position="270"/>
    </location>
</feature>
<dbReference type="Gene3D" id="1.25.40.10">
    <property type="entry name" value="Tetratricopeptide repeat domain"/>
    <property type="match status" value="4"/>
</dbReference>
<dbReference type="PROSITE" id="PS50005">
    <property type="entry name" value="TPR"/>
    <property type="match status" value="6"/>
</dbReference>
<dbReference type="PROSITE" id="PS50293">
    <property type="entry name" value="TPR_REGION"/>
    <property type="match status" value="1"/>
</dbReference>
<dbReference type="SUPFAM" id="SSF48439">
    <property type="entry name" value="Protein prenylyltransferase"/>
    <property type="match status" value="1"/>
</dbReference>
<dbReference type="SUPFAM" id="SSF48452">
    <property type="entry name" value="TPR-like"/>
    <property type="match status" value="1"/>
</dbReference>
<keyword evidence="5" id="KW-1185">Reference proteome</keyword>
<proteinExistence type="predicted"/>